<reference evidence="1 2" key="1">
    <citation type="submission" date="2020-07" db="EMBL/GenBank/DDBJ databases">
        <title>Sequencing the genomes of 1000 actinobacteria strains.</title>
        <authorList>
            <person name="Klenk H.-P."/>
        </authorList>
    </citation>
    <scope>NUCLEOTIDE SEQUENCE [LARGE SCALE GENOMIC DNA]</scope>
    <source>
        <strain evidence="1 2">DSM 23819</strain>
    </source>
</reference>
<dbReference type="RefSeq" id="WP_179502056.1">
    <property type="nucleotide sequence ID" value="NZ_JACCAA010000001.1"/>
</dbReference>
<dbReference type="Proteomes" id="UP000540656">
    <property type="component" value="Unassembled WGS sequence"/>
</dbReference>
<evidence type="ECO:0000313" key="1">
    <source>
        <dbReference type="EMBL" id="NYG58951.1"/>
    </source>
</evidence>
<keyword evidence="2" id="KW-1185">Reference proteome</keyword>
<evidence type="ECO:0000313" key="2">
    <source>
        <dbReference type="Proteomes" id="UP000540656"/>
    </source>
</evidence>
<sequence>MTEEHEDVEASLSVAARSLGEDALHVAPLSVEKPGLHLQLVDFSNPQSAEDDEDWDLDPSSDLGLKITLAGLDPEVAVQLLTVAAEFLSQAEFEEG</sequence>
<organism evidence="1 2">
    <name type="scientific">Nocardioides daedukensis</name>
    <dbReference type="NCBI Taxonomy" id="634462"/>
    <lineage>
        <taxon>Bacteria</taxon>
        <taxon>Bacillati</taxon>
        <taxon>Actinomycetota</taxon>
        <taxon>Actinomycetes</taxon>
        <taxon>Propionibacteriales</taxon>
        <taxon>Nocardioidaceae</taxon>
        <taxon>Nocardioides</taxon>
    </lineage>
</organism>
<gene>
    <name evidence="1" type="ORF">BJ980_001874</name>
</gene>
<accession>A0A7Y9S0L3</accession>
<proteinExistence type="predicted"/>
<protein>
    <submittedName>
        <fullName evidence="1">Uncharacterized protein</fullName>
    </submittedName>
</protein>
<comment type="caution">
    <text evidence="1">The sequence shown here is derived from an EMBL/GenBank/DDBJ whole genome shotgun (WGS) entry which is preliminary data.</text>
</comment>
<name>A0A7Y9S0L3_9ACTN</name>
<dbReference type="AlphaFoldDB" id="A0A7Y9S0L3"/>
<dbReference type="EMBL" id="JACCAA010000001">
    <property type="protein sequence ID" value="NYG58951.1"/>
    <property type="molecule type" value="Genomic_DNA"/>
</dbReference>